<evidence type="ECO:0000313" key="2">
    <source>
        <dbReference type="Proteomes" id="UP000554482"/>
    </source>
</evidence>
<protein>
    <submittedName>
        <fullName evidence="1">Uncharacterized protein</fullName>
    </submittedName>
</protein>
<name>A0A7J6XA16_THATH</name>
<organism evidence="1 2">
    <name type="scientific">Thalictrum thalictroides</name>
    <name type="common">Rue-anemone</name>
    <name type="synonym">Anemone thalictroides</name>
    <dbReference type="NCBI Taxonomy" id="46969"/>
    <lineage>
        <taxon>Eukaryota</taxon>
        <taxon>Viridiplantae</taxon>
        <taxon>Streptophyta</taxon>
        <taxon>Embryophyta</taxon>
        <taxon>Tracheophyta</taxon>
        <taxon>Spermatophyta</taxon>
        <taxon>Magnoliopsida</taxon>
        <taxon>Ranunculales</taxon>
        <taxon>Ranunculaceae</taxon>
        <taxon>Thalictroideae</taxon>
        <taxon>Thalictrum</taxon>
    </lineage>
</organism>
<feature type="non-terminal residue" evidence="1">
    <location>
        <position position="1"/>
    </location>
</feature>
<dbReference type="AlphaFoldDB" id="A0A7J6XA16"/>
<proteinExistence type="predicted"/>
<gene>
    <name evidence="1" type="ORF">FRX31_004120</name>
</gene>
<keyword evidence="2" id="KW-1185">Reference proteome</keyword>
<dbReference type="Proteomes" id="UP000554482">
    <property type="component" value="Unassembled WGS sequence"/>
</dbReference>
<sequence>MCGEGVHDKNRIRDEATTRRLVFKGDYDIEVGNNQIAKVAIREGWHEFLIYSDHWIHGCTEIGVYNSIIRVWLWNAGASK</sequence>
<dbReference type="EMBL" id="JABWDY010002909">
    <property type="protein sequence ID" value="KAF5206293.1"/>
    <property type="molecule type" value="Genomic_DNA"/>
</dbReference>
<accession>A0A7J6XA16</accession>
<reference evidence="1 2" key="1">
    <citation type="submission" date="2020-06" db="EMBL/GenBank/DDBJ databases">
        <title>Transcriptomic and genomic resources for Thalictrum thalictroides and T. hernandezii: Facilitating candidate gene discovery in an emerging model plant lineage.</title>
        <authorList>
            <person name="Arias T."/>
            <person name="Riano-Pachon D.M."/>
            <person name="Di Stilio V.S."/>
        </authorList>
    </citation>
    <scope>NUCLEOTIDE SEQUENCE [LARGE SCALE GENOMIC DNA]</scope>
    <source>
        <strain evidence="2">cv. WT478/WT964</strain>
        <tissue evidence="1">Leaves</tissue>
    </source>
</reference>
<evidence type="ECO:0000313" key="1">
    <source>
        <dbReference type="EMBL" id="KAF5206293.1"/>
    </source>
</evidence>
<comment type="caution">
    <text evidence="1">The sequence shown here is derived from an EMBL/GenBank/DDBJ whole genome shotgun (WGS) entry which is preliminary data.</text>
</comment>